<keyword evidence="7" id="KW-1185">Reference proteome</keyword>
<dbReference type="PROSITE" id="PS50088">
    <property type="entry name" value="ANK_REPEAT"/>
    <property type="match status" value="2"/>
</dbReference>
<dbReference type="GO" id="GO:0085020">
    <property type="term" value="P:protein K6-linked ubiquitination"/>
    <property type="evidence" value="ECO:0007669"/>
    <property type="project" value="TreeGrafter"/>
</dbReference>
<feature type="repeat" description="ANK" evidence="3">
    <location>
        <begin position="298"/>
        <end position="330"/>
    </location>
</feature>
<dbReference type="PANTHER" id="PTHR24171">
    <property type="entry name" value="ANKYRIN REPEAT DOMAIN-CONTAINING PROTEIN 39-RELATED"/>
    <property type="match status" value="1"/>
</dbReference>
<evidence type="ECO:0000256" key="1">
    <source>
        <dbReference type="ARBA" id="ARBA00022737"/>
    </source>
</evidence>
<dbReference type="EMBL" id="DAKRPA010000124">
    <property type="protein sequence ID" value="DAZ97806.1"/>
    <property type="molecule type" value="Genomic_DNA"/>
</dbReference>
<dbReference type="GO" id="GO:0004842">
    <property type="term" value="F:ubiquitin-protein transferase activity"/>
    <property type="evidence" value="ECO:0007669"/>
    <property type="project" value="TreeGrafter"/>
</dbReference>
<proteinExistence type="predicted"/>
<dbReference type="PANTHER" id="PTHR24171:SF8">
    <property type="entry name" value="BRCA1-ASSOCIATED RING DOMAIN PROTEIN 1"/>
    <property type="match status" value="1"/>
</dbReference>
<reference evidence="6" key="1">
    <citation type="submission" date="2022-11" db="EMBL/GenBank/DDBJ databases">
        <authorList>
            <person name="Morgan W.R."/>
            <person name="Tartar A."/>
        </authorList>
    </citation>
    <scope>NUCLEOTIDE SEQUENCE</scope>
    <source>
        <strain evidence="6">ARSEF 373</strain>
    </source>
</reference>
<dbReference type="PROSITE" id="PS50297">
    <property type="entry name" value="ANK_REP_REGION"/>
    <property type="match status" value="2"/>
</dbReference>
<evidence type="ECO:0000256" key="4">
    <source>
        <dbReference type="SAM" id="Coils"/>
    </source>
</evidence>
<dbReference type="Pfam" id="PF12796">
    <property type="entry name" value="Ank_2"/>
    <property type="match status" value="1"/>
</dbReference>
<dbReference type="SMART" id="SM00248">
    <property type="entry name" value="ANK"/>
    <property type="match status" value="2"/>
</dbReference>
<organism evidence="6 7">
    <name type="scientific">Lagenidium giganteum</name>
    <dbReference type="NCBI Taxonomy" id="4803"/>
    <lineage>
        <taxon>Eukaryota</taxon>
        <taxon>Sar</taxon>
        <taxon>Stramenopiles</taxon>
        <taxon>Oomycota</taxon>
        <taxon>Peronosporomycetes</taxon>
        <taxon>Pythiales</taxon>
        <taxon>Pythiaceae</taxon>
    </lineage>
</organism>
<feature type="region of interest" description="Disordered" evidence="5">
    <location>
        <begin position="155"/>
        <end position="231"/>
    </location>
</feature>
<dbReference type="Proteomes" id="UP001146120">
    <property type="component" value="Unassembled WGS sequence"/>
</dbReference>
<dbReference type="SUPFAM" id="SSF48403">
    <property type="entry name" value="Ankyrin repeat"/>
    <property type="match status" value="1"/>
</dbReference>
<accession>A0AAV2YWX8</accession>
<evidence type="ECO:0000313" key="6">
    <source>
        <dbReference type="EMBL" id="DAZ97806.1"/>
    </source>
</evidence>
<sequence>MAERETAPAAKPSLLDVAKSMQAPIATADSGAAVQPEPQKKLTLLDVAKDQAVIVGESHGAEAAVGKMTLVDVAHIQKASTRASVRSSLTDIAQEINKEENTRIQKALETTATEVKNETIARQISVLSEAVKEIQQEESQAANILLKKVVETKQAEQSVSNDVATPEGTPRVSTKATEKQDGYSSFEDDEPSNQSKDKNKHTKASTDVDADGKDDDEGGDAPLRTTPSDRPESKVFLRAVYRGDLRKVRDMLEKEVDANVADQHGWSGLHWAASQDHVDVLDLLIKEGSQVSAVDHMNHWSPLHIAIIREAVSSAKALLAAGADTKQRDLYGDRAVDYVGSVRGKKKSKFRELFERYQS</sequence>
<keyword evidence="2 3" id="KW-0040">ANK repeat</keyword>
<evidence type="ECO:0000256" key="3">
    <source>
        <dbReference type="PROSITE-ProRule" id="PRU00023"/>
    </source>
</evidence>
<keyword evidence="1" id="KW-0677">Repeat</keyword>
<gene>
    <name evidence="6" type="ORF">N0F65_002476</name>
</gene>
<reference evidence="6" key="2">
    <citation type="journal article" date="2023" name="Microbiol Resour">
        <title>Decontamination and Annotation of the Draft Genome Sequence of the Oomycete Lagenidium giganteum ARSEF 373.</title>
        <authorList>
            <person name="Morgan W.R."/>
            <person name="Tartar A."/>
        </authorList>
    </citation>
    <scope>NUCLEOTIDE SEQUENCE</scope>
    <source>
        <strain evidence="6">ARSEF 373</strain>
    </source>
</reference>
<dbReference type="Gene3D" id="1.25.40.20">
    <property type="entry name" value="Ankyrin repeat-containing domain"/>
    <property type="match status" value="1"/>
</dbReference>
<evidence type="ECO:0000313" key="7">
    <source>
        <dbReference type="Proteomes" id="UP001146120"/>
    </source>
</evidence>
<feature type="repeat" description="ANK" evidence="3">
    <location>
        <begin position="264"/>
        <end position="296"/>
    </location>
</feature>
<dbReference type="AlphaFoldDB" id="A0AAV2YWX8"/>
<feature type="compositionally biased region" description="Acidic residues" evidence="5">
    <location>
        <begin position="208"/>
        <end position="219"/>
    </location>
</feature>
<evidence type="ECO:0000256" key="5">
    <source>
        <dbReference type="SAM" id="MobiDB-lite"/>
    </source>
</evidence>
<dbReference type="InterPro" id="IPR002110">
    <property type="entry name" value="Ankyrin_rpt"/>
</dbReference>
<dbReference type="InterPro" id="IPR036770">
    <property type="entry name" value="Ankyrin_rpt-contain_sf"/>
</dbReference>
<name>A0AAV2YWX8_9STRA</name>
<comment type="caution">
    <text evidence="6">The sequence shown here is derived from an EMBL/GenBank/DDBJ whole genome shotgun (WGS) entry which is preliminary data.</text>
</comment>
<feature type="coiled-coil region" evidence="4">
    <location>
        <begin position="117"/>
        <end position="147"/>
    </location>
</feature>
<protein>
    <submittedName>
        <fullName evidence="6">Uncharacterized protein</fullName>
    </submittedName>
</protein>
<evidence type="ECO:0000256" key="2">
    <source>
        <dbReference type="ARBA" id="ARBA00023043"/>
    </source>
</evidence>
<keyword evidence="4" id="KW-0175">Coiled coil</keyword>